<feature type="region of interest" description="Disordered" evidence="1">
    <location>
        <begin position="53"/>
        <end position="74"/>
    </location>
</feature>
<feature type="region of interest" description="Disordered" evidence="1">
    <location>
        <begin position="442"/>
        <end position="527"/>
    </location>
</feature>
<feature type="compositionally biased region" description="Basic and acidic residues" evidence="1">
    <location>
        <begin position="465"/>
        <end position="478"/>
    </location>
</feature>
<name>A0A5C3DTQ8_9BASI</name>
<keyword evidence="3" id="KW-1185">Reference proteome</keyword>
<dbReference type="Proteomes" id="UP000324022">
    <property type="component" value="Unassembled WGS sequence"/>
</dbReference>
<dbReference type="EMBL" id="OOIN01000003">
    <property type="protein sequence ID" value="SPO21622.1"/>
    <property type="molecule type" value="Genomic_DNA"/>
</dbReference>
<accession>A0A5C3DTQ8</accession>
<protein>
    <submittedName>
        <fullName evidence="2">Uncharacterized protein</fullName>
    </submittedName>
</protein>
<dbReference type="AlphaFoldDB" id="A0A5C3DTQ8"/>
<evidence type="ECO:0000313" key="3">
    <source>
        <dbReference type="Proteomes" id="UP000324022"/>
    </source>
</evidence>
<feature type="region of interest" description="Disordered" evidence="1">
    <location>
        <begin position="170"/>
        <end position="200"/>
    </location>
</feature>
<feature type="compositionally biased region" description="Low complexity" evidence="1">
    <location>
        <begin position="499"/>
        <end position="513"/>
    </location>
</feature>
<evidence type="ECO:0000256" key="1">
    <source>
        <dbReference type="SAM" id="MobiDB-lite"/>
    </source>
</evidence>
<feature type="region of interest" description="Disordered" evidence="1">
    <location>
        <begin position="690"/>
        <end position="711"/>
    </location>
</feature>
<dbReference type="OrthoDB" id="2552656at2759"/>
<feature type="compositionally biased region" description="Low complexity" evidence="1">
    <location>
        <begin position="333"/>
        <end position="351"/>
    </location>
</feature>
<proteinExistence type="predicted"/>
<feature type="region of interest" description="Disordered" evidence="1">
    <location>
        <begin position="332"/>
        <end position="351"/>
    </location>
</feature>
<sequence length="839" mass="91432">MYGAPDDMSCVSQHTYSDRMPTIADSDLTHDAKHVHWQPLPFIPDTARTSIRSHSKDTLIEPDSASSTKSGRGLRNVKAKIRAVARFLSSSSKGREGSMDATVSAKGIPIAGHVGKSDGVAAPESNLLDQCRGMYADRPVSARNVGVQVDIGQQECLPAIETLRERLDSQQELVKRPPPPPQPPQQSFRPDSPVRPPPTAVLAKKRHLSGRETGIGLPCPEPPRTRSGTPHPALTVAPHQLLPPAVRVVSRPLPPTPAFPFPPHQPDQPIQHKYDTLGMSNLDHSPTQPPVARGNVTHVDANPPRLERLPSLRRAKHLLDANRLAEELESLVSTTTRKPKSTSSSASTSTRIAGRNMEAVCQWRPQEEDHSALLTPLPSKPAQIIKKTQRHPQESTRSSLCVETSEESEAVQRIQKWRVHIKPAPSMVSSKVASAYSKFDVEENEDGVSSHLTSVSRSPLSKGSAGKDDGEGDPDKTPTLRARRVNRLGVEPAQTYKTSPSSKGSKKSPSAPSQTESARATRKVDDLTSVHLGTSHIARLSDSQFDRLARATEGPSPPPATTIPREELYLHPSPDEEHRSSLDNPSPTTLSILERKAVPHIDSLDHMIRRHPDKMYEVFKKRPGLMLVVLLRCKVEDRLSRVDAATQVSVDLAPATSGARKKQRQDCISLLEGTLIDLHFDEDGEEEKKVLQPTPLQGLEELGSFGPEYPPNAMPSIVVSQHHTGGSAASAARSKTAAFSSSDCHAASHIGLKEEAQAVEAEMMGELAPRTEAALQEMVSRLEQAGDLCSVQQTLLSIQDRLMDTKADQSRLWGRLSVLEQAVFSRDNTPNTSASFTLA</sequence>
<reference evidence="2 3" key="1">
    <citation type="submission" date="2018-03" db="EMBL/GenBank/DDBJ databases">
        <authorList>
            <person name="Guldener U."/>
        </authorList>
    </citation>
    <scope>NUCLEOTIDE SEQUENCE [LARGE SCALE GENOMIC DNA]</scope>
    <source>
        <strain evidence="2 3">NBRC100155</strain>
    </source>
</reference>
<gene>
    <name evidence="2" type="ORF">UTRI_01106_B</name>
</gene>
<feature type="compositionally biased region" description="Polar residues" evidence="1">
    <location>
        <begin position="450"/>
        <end position="461"/>
    </location>
</feature>
<organism evidence="2 3">
    <name type="scientific">Ustilago trichophora</name>
    <dbReference type="NCBI Taxonomy" id="86804"/>
    <lineage>
        <taxon>Eukaryota</taxon>
        <taxon>Fungi</taxon>
        <taxon>Dikarya</taxon>
        <taxon>Basidiomycota</taxon>
        <taxon>Ustilaginomycotina</taxon>
        <taxon>Ustilaginomycetes</taxon>
        <taxon>Ustilaginales</taxon>
        <taxon>Ustilaginaceae</taxon>
        <taxon>Ustilago</taxon>
    </lineage>
</organism>
<evidence type="ECO:0000313" key="2">
    <source>
        <dbReference type="EMBL" id="SPO21622.1"/>
    </source>
</evidence>